<gene>
    <name evidence="2" type="ORF">PLEPLA_LOCUS34253</name>
</gene>
<protein>
    <submittedName>
        <fullName evidence="2">Uncharacterized protein</fullName>
    </submittedName>
</protein>
<accession>A0A9N7V990</accession>
<feature type="region of interest" description="Disordered" evidence="1">
    <location>
        <begin position="94"/>
        <end position="114"/>
    </location>
</feature>
<feature type="compositionally biased region" description="Pro residues" evidence="1">
    <location>
        <begin position="105"/>
        <end position="114"/>
    </location>
</feature>
<dbReference type="Proteomes" id="UP001153269">
    <property type="component" value="Unassembled WGS sequence"/>
</dbReference>
<comment type="caution">
    <text evidence="2">The sequence shown here is derived from an EMBL/GenBank/DDBJ whole genome shotgun (WGS) entry which is preliminary data.</text>
</comment>
<sequence>MPPLPSVPLLLHPDTSCQIPFLSSFLCTPQTHPPQHLAVCREAGANQRTPVSEPREPDIEPSTDNGWVWIFCLCPATIVVECERTTLFMRQTVRLQSPAQSGPTQPSPARPSQH</sequence>
<dbReference type="EMBL" id="CADEAL010003918">
    <property type="protein sequence ID" value="CAB1446527.1"/>
    <property type="molecule type" value="Genomic_DNA"/>
</dbReference>
<keyword evidence="3" id="KW-1185">Reference proteome</keyword>
<evidence type="ECO:0000256" key="1">
    <source>
        <dbReference type="SAM" id="MobiDB-lite"/>
    </source>
</evidence>
<feature type="compositionally biased region" description="Polar residues" evidence="1">
    <location>
        <begin position="94"/>
        <end position="104"/>
    </location>
</feature>
<evidence type="ECO:0000313" key="3">
    <source>
        <dbReference type="Proteomes" id="UP001153269"/>
    </source>
</evidence>
<proteinExistence type="predicted"/>
<reference evidence="2" key="1">
    <citation type="submission" date="2020-03" db="EMBL/GenBank/DDBJ databases">
        <authorList>
            <person name="Weist P."/>
        </authorList>
    </citation>
    <scope>NUCLEOTIDE SEQUENCE</scope>
</reference>
<name>A0A9N7V990_PLEPL</name>
<dbReference type="AlphaFoldDB" id="A0A9N7V990"/>
<evidence type="ECO:0000313" key="2">
    <source>
        <dbReference type="EMBL" id="CAB1446527.1"/>
    </source>
</evidence>
<organism evidence="2 3">
    <name type="scientific">Pleuronectes platessa</name>
    <name type="common">European plaice</name>
    <dbReference type="NCBI Taxonomy" id="8262"/>
    <lineage>
        <taxon>Eukaryota</taxon>
        <taxon>Metazoa</taxon>
        <taxon>Chordata</taxon>
        <taxon>Craniata</taxon>
        <taxon>Vertebrata</taxon>
        <taxon>Euteleostomi</taxon>
        <taxon>Actinopterygii</taxon>
        <taxon>Neopterygii</taxon>
        <taxon>Teleostei</taxon>
        <taxon>Neoteleostei</taxon>
        <taxon>Acanthomorphata</taxon>
        <taxon>Carangaria</taxon>
        <taxon>Pleuronectiformes</taxon>
        <taxon>Pleuronectoidei</taxon>
        <taxon>Pleuronectidae</taxon>
        <taxon>Pleuronectes</taxon>
    </lineage>
</organism>